<dbReference type="EMBL" id="CAJFCJ010000012">
    <property type="protein sequence ID" value="CAD5120211.1"/>
    <property type="molecule type" value="Genomic_DNA"/>
</dbReference>
<proteinExistence type="predicted"/>
<dbReference type="AlphaFoldDB" id="A0A7I8VV41"/>
<gene>
    <name evidence="3" type="ORF">DGYR_LOCUS8335</name>
</gene>
<keyword evidence="2" id="KW-1133">Transmembrane helix</keyword>
<keyword evidence="4" id="KW-1185">Reference proteome</keyword>
<feature type="region of interest" description="Disordered" evidence="1">
    <location>
        <begin position="517"/>
        <end position="541"/>
    </location>
</feature>
<keyword evidence="2" id="KW-0472">Membrane</keyword>
<evidence type="ECO:0000313" key="4">
    <source>
        <dbReference type="Proteomes" id="UP000549394"/>
    </source>
</evidence>
<feature type="compositionally biased region" description="Basic and acidic residues" evidence="1">
    <location>
        <begin position="520"/>
        <end position="529"/>
    </location>
</feature>
<evidence type="ECO:0000256" key="1">
    <source>
        <dbReference type="SAM" id="MobiDB-lite"/>
    </source>
</evidence>
<protein>
    <submittedName>
        <fullName evidence="3">Uncharacterized protein</fullName>
    </submittedName>
</protein>
<evidence type="ECO:0000313" key="3">
    <source>
        <dbReference type="EMBL" id="CAD5120211.1"/>
    </source>
</evidence>
<organism evidence="3 4">
    <name type="scientific">Dimorphilus gyrociliatus</name>
    <dbReference type="NCBI Taxonomy" id="2664684"/>
    <lineage>
        <taxon>Eukaryota</taxon>
        <taxon>Metazoa</taxon>
        <taxon>Spiralia</taxon>
        <taxon>Lophotrochozoa</taxon>
        <taxon>Annelida</taxon>
        <taxon>Polychaeta</taxon>
        <taxon>Polychaeta incertae sedis</taxon>
        <taxon>Dinophilidae</taxon>
        <taxon>Dimorphilus</taxon>
    </lineage>
</organism>
<accession>A0A7I8VV41</accession>
<sequence>MKISVYLLPKQYQRENSERNTNIPLSILPCRKWFKHQLRKEDLSDVSFPKAFIKTEGLNNGRIEKKDLCQSAISYQKSKKVNDATVNEDRKCKSIYLNVNDQSLIMENNRQHSVKDKARILETDIPNFLQFLRSIVVNMFHGQTLFNRATRCNLTVNKTMNKFAEYKLDLDAKIVLKLSERKNRKKSTKIVNIFAILAKIALLYFIELFTSRTSQFGDQVSTNLLSNISSNILYSQEGIPLDEIIDNNNSNVGERGQIDGHQSPSVSCEIVPERNFSDNNSNFQLKNCTFSNRNEFPESKSHGYLIKLSGLNHLFNKNSIQHTGIRLCLKIIANYLNWPYFNHTNFCSKHSKDNKYIDWESYGKRQDSLNIVDIWKADSFPSLSKPGKINIQDENTSKMKQLMRNSVSEYNKGETLHNKDSYTLLRDEEKNDERKVETRSESFSQQNRRKTEFCDTLTKGKTNKKQPEASHSAIVFESLPVDGKIESHRGGEMSNKLIKTSEIIKNFIELSKSRCQLRNSDNRNPRNDQSEQDQSYSSSELEVNNITIDQSIISRPIRQTLSKAEMFRIGDSIERELPSLTMLSYLSKSNLSQSKVVTNKENKSIQIETMAKKADQGTQLDETYSYDYIYPTLTESNISHNTLVSIDSLVKESSACDSYLQVPDDISVEYFIPNLILSNKFVLDDMILKPIRRDVSTSTIGLNLTNKIDKAILVRIKSIDPSVSWNRCSKSEKLKEKFKKSIIDCKRTNCLQYCKSGKKKIAHINSICKKEIHRNDLFCLSKRCRISHGYCKLLATHCKIIHHCFNNKKTCGKETKLNTQYSRRNRLGGK</sequence>
<comment type="caution">
    <text evidence="3">The sequence shown here is derived from an EMBL/GenBank/DDBJ whole genome shotgun (WGS) entry which is preliminary data.</text>
</comment>
<feature type="transmembrane region" description="Helical" evidence="2">
    <location>
        <begin position="190"/>
        <end position="209"/>
    </location>
</feature>
<keyword evidence="2" id="KW-0812">Transmembrane</keyword>
<feature type="compositionally biased region" description="Basic and acidic residues" evidence="1">
    <location>
        <begin position="420"/>
        <end position="440"/>
    </location>
</feature>
<reference evidence="3 4" key="1">
    <citation type="submission" date="2020-08" db="EMBL/GenBank/DDBJ databases">
        <authorList>
            <person name="Hejnol A."/>
        </authorList>
    </citation>
    <scope>NUCLEOTIDE SEQUENCE [LARGE SCALE GENOMIC DNA]</scope>
</reference>
<evidence type="ECO:0000256" key="2">
    <source>
        <dbReference type="SAM" id="Phobius"/>
    </source>
</evidence>
<feature type="region of interest" description="Disordered" evidence="1">
    <location>
        <begin position="420"/>
        <end position="450"/>
    </location>
</feature>
<dbReference type="Proteomes" id="UP000549394">
    <property type="component" value="Unassembled WGS sequence"/>
</dbReference>
<name>A0A7I8VV41_9ANNE</name>